<accession>A0ACA9K5C8</accession>
<evidence type="ECO:0000313" key="1">
    <source>
        <dbReference type="EMBL" id="CAG8453309.1"/>
    </source>
</evidence>
<proteinExistence type="predicted"/>
<feature type="non-terminal residue" evidence="1">
    <location>
        <position position="405"/>
    </location>
</feature>
<gene>
    <name evidence="1" type="ORF">SCALOS_LOCUS1285</name>
</gene>
<dbReference type="Proteomes" id="UP000789860">
    <property type="component" value="Unassembled WGS sequence"/>
</dbReference>
<dbReference type="EMBL" id="CAJVPM010000855">
    <property type="protein sequence ID" value="CAG8453309.1"/>
    <property type="molecule type" value="Genomic_DNA"/>
</dbReference>
<evidence type="ECO:0000313" key="2">
    <source>
        <dbReference type="Proteomes" id="UP000789860"/>
    </source>
</evidence>
<comment type="caution">
    <text evidence="1">The sequence shown here is derived from an EMBL/GenBank/DDBJ whole genome shotgun (WGS) entry which is preliminary data.</text>
</comment>
<protein>
    <submittedName>
        <fullName evidence="1">5042_t:CDS:1</fullName>
    </submittedName>
</protein>
<sequence length="405" mass="46039">MSEIDEKMIKFLWQNNKNISMIVFNHESYTATITLTNNSIRIINLNEPDNNSNNNSSEDTLDNPNSTVDNLVNLNTLEDNSNKNNMNSAENENRYQGSEIDNYIVSSSRNELIQHEAEDSLNSNLINQHTEIESTSEVSSCSNENNNLTLQNREVENISEISNNNQNDSLENTKDTQINLKSKRKASESGNKNNQISKKVQLEVSKKSSDTMSLQFISLQNSDLNECTLSNSSIDMNLNDMLEQERSTENEQYNNLEIANAIITSDNESTTQNEDATESSITKSAIIKSNEANNQQLVINHNQLFSNDSIESYLISNFDYLFNNNNGIIDISSQTLPTYSSTTDRMKNILNITERQEHRYWSARIISTYVMIASNEDYNQFLKNLLDNDSVVHKAPKFDASIIQK</sequence>
<keyword evidence="2" id="KW-1185">Reference proteome</keyword>
<organism evidence="1 2">
    <name type="scientific">Scutellospora calospora</name>
    <dbReference type="NCBI Taxonomy" id="85575"/>
    <lineage>
        <taxon>Eukaryota</taxon>
        <taxon>Fungi</taxon>
        <taxon>Fungi incertae sedis</taxon>
        <taxon>Mucoromycota</taxon>
        <taxon>Glomeromycotina</taxon>
        <taxon>Glomeromycetes</taxon>
        <taxon>Diversisporales</taxon>
        <taxon>Gigasporaceae</taxon>
        <taxon>Scutellospora</taxon>
    </lineage>
</organism>
<name>A0ACA9K5C8_9GLOM</name>
<reference evidence="1" key="1">
    <citation type="submission" date="2021-06" db="EMBL/GenBank/DDBJ databases">
        <authorList>
            <person name="Kallberg Y."/>
            <person name="Tangrot J."/>
            <person name="Rosling A."/>
        </authorList>
    </citation>
    <scope>NUCLEOTIDE SEQUENCE</scope>
    <source>
        <strain evidence="1">AU212A</strain>
    </source>
</reference>